<gene>
    <name evidence="1" type="ORF">PR002_g1993</name>
</gene>
<name>A0A6A3NWL4_9STRA</name>
<protein>
    <submittedName>
        <fullName evidence="1">Uncharacterized protein</fullName>
    </submittedName>
</protein>
<comment type="caution">
    <text evidence="1">The sequence shown here is derived from an EMBL/GenBank/DDBJ whole genome shotgun (WGS) entry which is preliminary data.</text>
</comment>
<dbReference type="Proteomes" id="UP000435112">
    <property type="component" value="Unassembled WGS sequence"/>
</dbReference>
<evidence type="ECO:0000313" key="1">
    <source>
        <dbReference type="EMBL" id="KAE9045866.1"/>
    </source>
</evidence>
<sequence>MDRFLLKWKPVESVTYDEILQLVRQRTQTLKNKYTPDIKTLLKRELRMNLSTDDCDARGFQYFQDFTRIVEENELQGLIGLSDPSSPDLKDRMKKRYRLLVENLHPALMQGQIQRMIEFERRNRRTDDVALFDLILATALFRSVQRKAALKKFKKDEQHRLDPIRLKAAGAGHATYTVKLNSAVVVPYLPDTGVNCTILRAM</sequence>
<dbReference type="OrthoDB" id="118305at2759"/>
<organism evidence="1 2">
    <name type="scientific">Phytophthora rubi</name>
    <dbReference type="NCBI Taxonomy" id="129364"/>
    <lineage>
        <taxon>Eukaryota</taxon>
        <taxon>Sar</taxon>
        <taxon>Stramenopiles</taxon>
        <taxon>Oomycota</taxon>
        <taxon>Peronosporomycetes</taxon>
        <taxon>Peronosporales</taxon>
        <taxon>Peronosporaceae</taxon>
        <taxon>Phytophthora</taxon>
    </lineage>
</organism>
<dbReference type="EMBL" id="QXFU01000063">
    <property type="protein sequence ID" value="KAE9045866.1"/>
    <property type="molecule type" value="Genomic_DNA"/>
</dbReference>
<proteinExistence type="predicted"/>
<reference evidence="1 2" key="1">
    <citation type="submission" date="2018-09" db="EMBL/GenBank/DDBJ databases">
        <title>Genomic investigation of the strawberry pathogen Phytophthora fragariae indicates pathogenicity is determined by transcriptional variation in three key races.</title>
        <authorList>
            <person name="Adams T.M."/>
            <person name="Armitage A.D."/>
            <person name="Sobczyk M.K."/>
            <person name="Bates H.J."/>
            <person name="Dunwell J.M."/>
            <person name="Nellist C.F."/>
            <person name="Harrison R.J."/>
        </authorList>
    </citation>
    <scope>NUCLEOTIDE SEQUENCE [LARGE SCALE GENOMIC DNA]</scope>
    <source>
        <strain evidence="1 2">SCRP324</strain>
    </source>
</reference>
<accession>A0A6A3NWL4</accession>
<dbReference type="AlphaFoldDB" id="A0A6A3NWL4"/>
<evidence type="ECO:0000313" key="2">
    <source>
        <dbReference type="Proteomes" id="UP000435112"/>
    </source>
</evidence>